<dbReference type="PANTHER" id="PTHR37423:SF2">
    <property type="entry name" value="MEMBRANE-BOUND LYTIC MUREIN TRANSGLYCOSYLASE C"/>
    <property type="match status" value="1"/>
</dbReference>
<dbReference type="CDD" id="cd13401">
    <property type="entry name" value="Slt70-like"/>
    <property type="match status" value="1"/>
</dbReference>
<dbReference type="PROSITE" id="PS00922">
    <property type="entry name" value="TRANSGLYCOSYLASE"/>
    <property type="match status" value="1"/>
</dbReference>
<evidence type="ECO:0000313" key="3">
    <source>
        <dbReference type="EMBL" id="OIR00840.1"/>
    </source>
</evidence>
<dbReference type="PANTHER" id="PTHR37423">
    <property type="entry name" value="SOLUBLE LYTIC MUREIN TRANSGLYCOSYLASE-RELATED"/>
    <property type="match status" value="1"/>
</dbReference>
<evidence type="ECO:0000259" key="2">
    <source>
        <dbReference type="Pfam" id="PF01464"/>
    </source>
</evidence>
<dbReference type="GO" id="GO:0000270">
    <property type="term" value="P:peptidoglycan metabolic process"/>
    <property type="evidence" value="ECO:0007669"/>
    <property type="project" value="InterPro"/>
</dbReference>
<reference evidence="3" key="1">
    <citation type="submission" date="2016-10" db="EMBL/GenBank/DDBJ databases">
        <title>Sequence of Gallionella enrichment culture.</title>
        <authorList>
            <person name="Poehlein A."/>
            <person name="Muehling M."/>
            <person name="Daniel R."/>
        </authorList>
    </citation>
    <scope>NUCLEOTIDE SEQUENCE</scope>
</reference>
<feature type="domain" description="Transglycosylase SLT" evidence="2">
    <location>
        <begin position="443"/>
        <end position="543"/>
    </location>
</feature>
<dbReference type="GO" id="GO:0016020">
    <property type="term" value="C:membrane"/>
    <property type="evidence" value="ECO:0007669"/>
    <property type="project" value="InterPro"/>
</dbReference>
<sequence length="603" mass="65904">MLKATLFSALLALTMTAAVLPAQAGQKSPAEAEADSMLAAITGDAGKLGRQANIPAVLSEGDEQLYRAAFQAQDKGRWGYADALIARLRDGALMGPLLAQRYLSSGYKPTFAQLQDWMSRFGDEAAAPAVYRLARHRFADEARQIPAPFRSEDVAQVSSADSDAVAGDFAYESVRSLASADRRRLDAAKERFRDYLRNDDIDGAVAALNGERLVRIFDKIDYDEMKTALAQALFADGRDQEALRWAEDAADRSGDLLPEAHWVAGLALWRSGHHAESVRHFEAVANSEHVTADLRAAGAFWASRANLAAHHPEVVNHWLLQAAAEPHTFYGLLSRRALGQTVESSWETRPFTDLDANTLSHTPSTRRALALLQVGRKDDAEDELRLLSANASPALAQSLLSLAVTADMPDLTVNLSGVVAAADGRLHDSSSYPVPNWQPLSGWAVDRALVLAIARQESSLNPSARSPSGAIGLMQLMPRTARAMGHHGRLTNPAVNLDVGQRYVLRLLQDNMVKGNLLLMAAAYNSGPGNVARWLQAMHNDNDALLFMESIPVRETRTFVQRVMTNFWTYRNRLGQDAPSLDAISAGNWPIYHQNEPVAVIRH</sequence>
<dbReference type="SUPFAM" id="SSF48435">
    <property type="entry name" value="Bacterial muramidases"/>
    <property type="match status" value="1"/>
</dbReference>
<dbReference type="EC" id="4.2.2.-" evidence="3"/>
<dbReference type="EMBL" id="MLJW01000091">
    <property type="protein sequence ID" value="OIR00840.1"/>
    <property type="molecule type" value="Genomic_DNA"/>
</dbReference>
<dbReference type="InterPro" id="IPR008939">
    <property type="entry name" value="Lytic_TGlycosylase_superhlx_U"/>
</dbReference>
<dbReference type="GO" id="GO:0008933">
    <property type="term" value="F:peptidoglycan lytic transglycosylase activity"/>
    <property type="evidence" value="ECO:0007669"/>
    <property type="project" value="InterPro"/>
</dbReference>
<keyword evidence="1" id="KW-0732">Signal</keyword>
<dbReference type="Pfam" id="PF01464">
    <property type="entry name" value="SLT"/>
    <property type="match status" value="1"/>
</dbReference>
<evidence type="ECO:0000256" key="1">
    <source>
        <dbReference type="ARBA" id="ARBA00022729"/>
    </source>
</evidence>
<dbReference type="InterPro" id="IPR008258">
    <property type="entry name" value="Transglycosylase_SLT_dom_1"/>
</dbReference>
<dbReference type="GO" id="GO:0004553">
    <property type="term" value="F:hydrolase activity, hydrolyzing O-glycosyl compounds"/>
    <property type="evidence" value="ECO:0007669"/>
    <property type="project" value="InterPro"/>
</dbReference>
<dbReference type="AlphaFoldDB" id="A0A1J5S9U7"/>
<dbReference type="Gene3D" id="1.25.20.10">
    <property type="entry name" value="Bacterial muramidases"/>
    <property type="match status" value="1"/>
</dbReference>
<gene>
    <name evidence="3" type="primary">slt_6</name>
    <name evidence="3" type="ORF">GALL_171780</name>
</gene>
<organism evidence="3">
    <name type="scientific">mine drainage metagenome</name>
    <dbReference type="NCBI Taxonomy" id="410659"/>
    <lineage>
        <taxon>unclassified sequences</taxon>
        <taxon>metagenomes</taxon>
        <taxon>ecological metagenomes</taxon>
    </lineage>
</organism>
<dbReference type="InterPro" id="IPR000189">
    <property type="entry name" value="Transglyc_AS"/>
</dbReference>
<keyword evidence="3" id="KW-0456">Lyase</keyword>
<dbReference type="GO" id="GO:0042597">
    <property type="term" value="C:periplasmic space"/>
    <property type="evidence" value="ECO:0007669"/>
    <property type="project" value="InterPro"/>
</dbReference>
<dbReference type="Gene3D" id="1.10.530.10">
    <property type="match status" value="1"/>
</dbReference>
<accession>A0A1J5S9U7</accession>
<dbReference type="SUPFAM" id="SSF53955">
    <property type="entry name" value="Lysozyme-like"/>
    <property type="match status" value="1"/>
</dbReference>
<dbReference type="InterPro" id="IPR023346">
    <property type="entry name" value="Lysozyme-like_dom_sf"/>
</dbReference>
<name>A0A1J5S9U7_9ZZZZ</name>
<comment type="caution">
    <text evidence="3">The sequence shown here is derived from an EMBL/GenBank/DDBJ whole genome shotgun (WGS) entry which is preliminary data.</text>
</comment>
<protein>
    <submittedName>
        <fullName evidence="3">Soluble lytic murein transglycosylase</fullName>
        <ecNumber evidence="3">4.2.2.-</ecNumber>
    </submittedName>
</protein>
<proteinExistence type="predicted"/>